<gene>
    <name evidence="7" type="ORF">KGQ91_16555</name>
</gene>
<evidence type="ECO:0000256" key="4">
    <source>
        <dbReference type="PROSITE-ProRule" id="PRU00169"/>
    </source>
</evidence>
<keyword evidence="3" id="KW-0804">Transcription</keyword>
<evidence type="ECO:0000259" key="6">
    <source>
        <dbReference type="PROSITE" id="PS50110"/>
    </source>
</evidence>
<dbReference type="InterPro" id="IPR001789">
    <property type="entry name" value="Sig_transdc_resp-reg_receiver"/>
</dbReference>
<feature type="domain" description="Response regulatory" evidence="6">
    <location>
        <begin position="1"/>
        <end position="57"/>
    </location>
</feature>
<dbReference type="PROSITE" id="PS00041">
    <property type="entry name" value="HTH_ARAC_FAMILY_1"/>
    <property type="match status" value="1"/>
</dbReference>
<dbReference type="SUPFAM" id="SSF46689">
    <property type="entry name" value="Homeodomain-like"/>
    <property type="match status" value="2"/>
</dbReference>
<dbReference type="InterPro" id="IPR018060">
    <property type="entry name" value="HTH_AraC"/>
</dbReference>
<evidence type="ECO:0000259" key="5">
    <source>
        <dbReference type="PROSITE" id="PS01124"/>
    </source>
</evidence>
<sequence>MRWGCRTRQQLPAVPVLMITQAHSESLAVWAFRTRVWDYFTLPVDTQRLLSVVETLEALQNQGSVDTKTRQTLESTNAIPPDARQRYTGNPEEKSIIERALTHVDANLHNKIVQAEVAEIFGLSPFQFSRLFRRMTKMTFQEYLLSRRIEEARRLLVNSRTSITDVCFTVGFRDLSYFTRIFQRYVGMPPSRYRQAIRENTSTVAPSTAEPLSTEAELHSQ</sequence>
<dbReference type="InterPro" id="IPR020449">
    <property type="entry name" value="Tscrpt_reg_AraC-type_HTH"/>
</dbReference>
<accession>A0ABS7X305</accession>
<comment type="caution">
    <text evidence="7">The sequence shown here is derived from an EMBL/GenBank/DDBJ whole genome shotgun (WGS) entry which is preliminary data.</text>
</comment>
<dbReference type="Proteomes" id="UP001319883">
    <property type="component" value="Unassembled WGS sequence"/>
</dbReference>
<evidence type="ECO:0000256" key="3">
    <source>
        <dbReference type="ARBA" id="ARBA00023163"/>
    </source>
</evidence>
<dbReference type="PROSITE" id="PS01124">
    <property type="entry name" value="HTH_ARAC_FAMILY_2"/>
    <property type="match status" value="1"/>
</dbReference>
<reference evidence="7 8" key="1">
    <citation type="submission" date="2021-05" db="EMBL/GenBank/DDBJ databases">
        <title>Petroleum and Energy Research Collection (APPE): ex situ preservation of microbial diversity associated with the oil industry and exploitation of its biotechnological potential.</title>
        <authorList>
            <person name="Paixao C.T.M."/>
            <person name="Gomes M.B."/>
            <person name="Oliveira V.M."/>
        </authorList>
    </citation>
    <scope>NUCLEOTIDE SEQUENCE [LARGE SCALE GENOMIC DNA]</scope>
    <source>
        <strain evidence="7 8">LIT2</strain>
    </source>
</reference>
<keyword evidence="2" id="KW-0238">DNA-binding</keyword>
<dbReference type="RefSeq" id="WP_224421546.1">
    <property type="nucleotide sequence ID" value="NZ_JAGXFD010000005.1"/>
</dbReference>
<dbReference type="InterPro" id="IPR018062">
    <property type="entry name" value="HTH_AraC-typ_CS"/>
</dbReference>
<feature type="domain" description="HTH araC/xylS-type" evidence="5">
    <location>
        <begin position="98"/>
        <end position="196"/>
    </location>
</feature>
<keyword evidence="8" id="KW-1185">Reference proteome</keyword>
<comment type="caution">
    <text evidence="4">Lacks conserved residue(s) required for the propagation of feature annotation.</text>
</comment>
<dbReference type="SMART" id="SM00342">
    <property type="entry name" value="HTH_ARAC"/>
    <property type="match status" value="1"/>
</dbReference>
<evidence type="ECO:0000313" key="8">
    <source>
        <dbReference type="Proteomes" id="UP001319883"/>
    </source>
</evidence>
<dbReference type="Gene3D" id="1.10.10.60">
    <property type="entry name" value="Homeodomain-like"/>
    <property type="match status" value="2"/>
</dbReference>
<evidence type="ECO:0000313" key="7">
    <source>
        <dbReference type="EMBL" id="MBZ9569281.1"/>
    </source>
</evidence>
<dbReference type="Pfam" id="PF12833">
    <property type="entry name" value="HTH_18"/>
    <property type="match status" value="1"/>
</dbReference>
<dbReference type="PANTHER" id="PTHR43280">
    <property type="entry name" value="ARAC-FAMILY TRANSCRIPTIONAL REGULATOR"/>
    <property type="match status" value="1"/>
</dbReference>
<keyword evidence="1" id="KW-0805">Transcription regulation</keyword>
<dbReference type="PRINTS" id="PR00032">
    <property type="entry name" value="HTHARAC"/>
</dbReference>
<organism evidence="7 8">
    <name type="scientific">Modicisalibacter tunisiensis</name>
    <dbReference type="NCBI Taxonomy" id="390637"/>
    <lineage>
        <taxon>Bacteria</taxon>
        <taxon>Pseudomonadati</taxon>
        <taxon>Pseudomonadota</taxon>
        <taxon>Gammaproteobacteria</taxon>
        <taxon>Oceanospirillales</taxon>
        <taxon>Halomonadaceae</taxon>
        <taxon>Modicisalibacter</taxon>
    </lineage>
</organism>
<evidence type="ECO:0000256" key="2">
    <source>
        <dbReference type="ARBA" id="ARBA00023125"/>
    </source>
</evidence>
<dbReference type="InterPro" id="IPR011006">
    <property type="entry name" value="CheY-like_superfamily"/>
</dbReference>
<name>A0ABS7X305_9GAMM</name>
<dbReference type="Gene3D" id="3.40.50.2300">
    <property type="match status" value="1"/>
</dbReference>
<dbReference type="InterPro" id="IPR009057">
    <property type="entry name" value="Homeodomain-like_sf"/>
</dbReference>
<evidence type="ECO:0000256" key="1">
    <source>
        <dbReference type="ARBA" id="ARBA00023015"/>
    </source>
</evidence>
<dbReference type="EMBL" id="JAGXFD010000005">
    <property type="protein sequence ID" value="MBZ9569281.1"/>
    <property type="molecule type" value="Genomic_DNA"/>
</dbReference>
<dbReference type="PROSITE" id="PS50110">
    <property type="entry name" value="RESPONSE_REGULATORY"/>
    <property type="match status" value="1"/>
</dbReference>
<protein>
    <submittedName>
        <fullName evidence="7">Helix-turn-helix domain-containing protein</fullName>
    </submittedName>
</protein>
<dbReference type="PANTHER" id="PTHR43280:SF2">
    <property type="entry name" value="HTH-TYPE TRANSCRIPTIONAL REGULATOR EXSA"/>
    <property type="match status" value="1"/>
</dbReference>
<proteinExistence type="predicted"/>
<dbReference type="SUPFAM" id="SSF52172">
    <property type="entry name" value="CheY-like"/>
    <property type="match status" value="1"/>
</dbReference>